<feature type="chain" id="PRO_5026984861" evidence="1">
    <location>
        <begin position="21"/>
        <end position="228"/>
    </location>
</feature>
<name>A0A6M1RSR9_9BACT</name>
<dbReference type="AlphaFoldDB" id="A0A6M1RSR9"/>
<organism evidence="2 3">
    <name type="scientific">Limisphaera ngatamarikiensis</name>
    <dbReference type="NCBI Taxonomy" id="1324935"/>
    <lineage>
        <taxon>Bacteria</taxon>
        <taxon>Pseudomonadati</taxon>
        <taxon>Verrucomicrobiota</taxon>
        <taxon>Verrucomicrobiia</taxon>
        <taxon>Limisphaerales</taxon>
        <taxon>Limisphaeraceae</taxon>
        <taxon>Limisphaera</taxon>
    </lineage>
</organism>
<dbReference type="EMBL" id="JAAKYA010000017">
    <property type="protein sequence ID" value="NGO38494.1"/>
    <property type="molecule type" value="Genomic_DNA"/>
</dbReference>
<accession>A0A6M1RSR9</accession>
<dbReference type="Proteomes" id="UP000477311">
    <property type="component" value="Unassembled WGS sequence"/>
</dbReference>
<dbReference type="NCBIfam" id="TIGR02595">
    <property type="entry name" value="PEP_CTERM"/>
    <property type="match status" value="1"/>
</dbReference>
<protein>
    <submittedName>
        <fullName evidence="2">PEP-CTERM sorting domain-containing protein</fullName>
    </submittedName>
</protein>
<proteinExistence type="predicted"/>
<gene>
    <name evidence="2" type="ORF">G4L39_03655</name>
</gene>
<keyword evidence="3" id="KW-1185">Reference proteome</keyword>
<feature type="signal peptide" evidence="1">
    <location>
        <begin position="1"/>
        <end position="20"/>
    </location>
</feature>
<dbReference type="RefSeq" id="WP_165105996.1">
    <property type="nucleotide sequence ID" value="NZ_JAAKYA010000017.1"/>
</dbReference>
<sequence length="228" mass="23967">MKTTFWLSLAVSAATVRGLAASVYPDATGDFTPSGFGYLDITSVVVDNDATTLSFRINLAGNPLAVDWAKYLIGLDTVPGGNTTGPDGWGKPITMSVGGMDYFIGSWMNFGTGAELRVWDGSAWNLVPNPGLTVATDASSVTLALPFSVLGLNIGDTFRFDVYTTSDGNSVLDAAGSTTPLGWNNDPYDSGANVLTYTLVPEPGLGALLLLGGALWQGWRRRQVGRST</sequence>
<evidence type="ECO:0000313" key="2">
    <source>
        <dbReference type="EMBL" id="NGO38494.1"/>
    </source>
</evidence>
<dbReference type="InterPro" id="IPR013424">
    <property type="entry name" value="Ice-binding_C"/>
</dbReference>
<evidence type="ECO:0000313" key="3">
    <source>
        <dbReference type="Proteomes" id="UP000477311"/>
    </source>
</evidence>
<comment type="caution">
    <text evidence="2">The sequence shown here is derived from an EMBL/GenBank/DDBJ whole genome shotgun (WGS) entry which is preliminary data.</text>
</comment>
<evidence type="ECO:0000256" key="1">
    <source>
        <dbReference type="SAM" id="SignalP"/>
    </source>
</evidence>
<keyword evidence="1" id="KW-0732">Signal</keyword>
<reference evidence="2 3" key="1">
    <citation type="submission" date="2020-02" db="EMBL/GenBank/DDBJ databases">
        <title>Draft genome sequence of Limisphaera ngatamarikiensis NGM72.4T, a thermophilic Verrucomicrobia grouped in subdivision 3.</title>
        <authorList>
            <person name="Carere C.R."/>
            <person name="Steen J."/>
            <person name="Hugenholtz P."/>
            <person name="Stott M.B."/>
        </authorList>
    </citation>
    <scope>NUCLEOTIDE SEQUENCE [LARGE SCALE GENOMIC DNA]</scope>
    <source>
        <strain evidence="2 3">NGM72.4</strain>
    </source>
</reference>